<dbReference type="Pfam" id="PF00158">
    <property type="entry name" value="Sigma54_activat"/>
    <property type="match status" value="1"/>
</dbReference>
<dbReference type="PANTHER" id="PTHR32071">
    <property type="entry name" value="TRANSCRIPTIONAL REGULATORY PROTEIN"/>
    <property type="match status" value="1"/>
</dbReference>
<dbReference type="EMBL" id="JBHLUX010000001">
    <property type="protein sequence ID" value="MFC0468991.1"/>
    <property type="molecule type" value="Genomic_DNA"/>
</dbReference>
<feature type="domain" description="Sigma-54 factor interaction" evidence="7">
    <location>
        <begin position="234"/>
        <end position="463"/>
    </location>
</feature>
<keyword evidence="11" id="KW-1185">Reference proteome</keyword>
<sequence>MNVKRNRTIEEVIPYFNRARADVLDVVDEAGTFIGYFTIGSLQYAIQKGDLTEKIERYMTDVVDCKNYLIELEDCGFPIDLLAENYKDILSSNFFLTIINSLHDGVYITDGEGVTLLVNLAYERITGIQAREVAGIHMKELVTRGYISHSISLEVIKQKKSVTRMQTIKDDRTIIVSGTPIFSKQGNISLVISSVRDITELLKLKHELDGLQYWVNQEDEEGFVNDETFHDLELYVASPKTKDLFQLAERVATTDAKVLLQGETGVGKSLIARFIHKKSKRVNQPFIEINCGAIPANLIEAELFGYEPGAFTGALTKGKKGLLEQVNGGTLFLDEIGDLPLELQVKLLKVVEENRFMRIGSTTVLEVDVRIISATHKDLKKQLQEGNFREDLYYRLNIVPITVPPLNERKQEIIPLIQRFLTRFNEKYEMDKTISIDCLECLSEYSWPGNIRELLNIVERLVVTTIDNEITLKHLPQEYKHLFNQETSDSSLSLKERVQQYELNLINEALKKYKTTRKAAEVLGISQASIVQKVKKHKVD</sequence>
<keyword evidence="1" id="KW-0547">Nucleotide-binding</keyword>
<dbReference type="InterPro" id="IPR035965">
    <property type="entry name" value="PAS-like_dom_sf"/>
</dbReference>
<evidence type="ECO:0000256" key="3">
    <source>
        <dbReference type="ARBA" id="ARBA00022840"/>
    </source>
</evidence>
<dbReference type="SUPFAM" id="SSF52540">
    <property type="entry name" value="P-loop containing nucleoside triphosphate hydrolases"/>
    <property type="match status" value="1"/>
</dbReference>
<dbReference type="SUPFAM" id="SSF54631">
    <property type="entry name" value="CBS-domain pair"/>
    <property type="match status" value="1"/>
</dbReference>
<organism evidence="10 11">
    <name type="scientific">Halalkalibacter kiskunsagensis</name>
    <dbReference type="NCBI Taxonomy" id="1548599"/>
    <lineage>
        <taxon>Bacteria</taxon>
        <taxon>Bacillati</taxon>
        <taxon>Bacillota</taxon>
        <taxon>Bacilli</taxon>
        <taxon>Bacillales</taxon>
        <taxon>Bacillaceae</taxon>
        <taxon>Halalkalibacter</taxon>
    </lineage>
</organism>
<dbReference type="InterPro" id="IPR025944">
    <property type="entry name" value="Sigma_54_int_dom_CS"/>
</dbReference>
<accession>A0ABV6KAW0</accession>
<gene>
    <name evidence="10" type="ORF">ACFFHM_00035</name>
</gene>
<dbReference type="PROSITE" id="PS50113">
    <property type="entry name" value="PAC"/>
    <property type="match status" value="1"/>
</dbReference>
<keyword evidence="5" id="KW-0804">Transcription</keyword>
<dbReference type="InterPro" id="IPR009057">
    <property type="entry name" value="Homeodomain-like_sf"/>
</dbReference>
<dbReference type="InterPro" id="IPR027417">
    <property type="entry name" value="P-loop_NTPase"/>
</dbReference>
<dbReference type="Proteomes" id="UP001589838">
    <property type="component" value="Unassembled WGS sequence"/>
</dbReference>
<dbReference type="PROSITE" id="PS50112">
    <property type="entry name" value="PAS"/>
    <property type="match status" value="1"/>
</dbReference>
<dbReference type="SUPFAM" id="SSF46689">
    <property type="entry name" value="Homeodomain-like"/>
    <property type="match status" value="1"/>
</dbReference>
<evidence type="ECO:0000256" key="5">
    <source>
        <dbReference type="ARBA" id="ARBA00023163"/>
    </source>
</evidence>
<keyword evidence="3" id="KW-0067">ATP-binding</keyword>
<name>A0ABV6KAW0_9BACI</name>
<feature type="domain" description="PAC" evidence="9">
    <location>
        <begin position="159"/>
        <end position="210"/>
    </location>
</feature>
<dbReference type="PANTHER" id="PTHR32071:SF57">
    <property type="entry name" value="C4-DICARBOXYLATE TRANSPORT TRANSCRIPTIONAL REGULATORY PROTEIN DCTD"/>
    <property type="match status" value="1"/>
</dbReference>
<evidence type="ECO:0000259" key="7">
    <source>
        <dbReference type="PROSITE" id="PS50045"/>
    </source>
</evidence>
<evidence type="ECO:0000259" key="8">
    <source>
        <dbReference type="PROSITE" id="PS50112"/>
    </source>
</evidence>
<dbReference type="Gene3D" id="1.10.10.60">
    <property type="entry name" value="Homeodomain-like"/>
    <property type="match status" value="1"/>
</dbReference>
<evidence type="ECO:0000256" key="6">
    <source>
        <dbReference type="ARBA" id="ARBA00029500"/>
    </source>
</evidence>
<proteinExistence type="predicted"/>
<dbReference type="Pfam" id="PF18024">
    <property type="entry name" value="HTH_50"/>
    <property type="match status" value="1"/>
</dbReference>
<dbReference type="InterPro" id="IPR000014">
    <property type="entry name" value="PAS"/>
</dbReference>
<dbReference type="InterPro" id="IPR002078">
    <property type="entry name" value="Sigma_54_int"/>
</dbReference>
<dbReference type="Gene3D" id="1.10.8.60">
    <property type="match status" value="1"/>
</dbReference>
<dbReference type="PROSITE" id="PS50045">
    <property type="entry name" value="SIGMA54_INTERACT_4"/>
    <property type="match status" value="1"/>
</dbReference>
<protein>
    <recommendedName>
        <fullName evidence="6">HTH-type transcriptional regulatory protein TyrR</fullName>
    </recommendedName>
</protein>
<dbReference type="SUPFAM" id="SSF55785">
    <property type="entry name" value="PYP-like sensor domain (PAS domain)"/>
    <property type="match status" value="1"/>
</dbReference>
<evidence type="ECO:0000313" key="11">
    <source>
        <dbReference type="Proteomes" id="UP001589838"/>
    </source>
</evidence>
<reference evidence="10 11" key="1">
    <citation type="submission" date="2024-09" db="EMBL/GenBank/DDBJ databases">
        <authorList>
            <person name="Sun Q."/>
            <person name="Mori K."/>
        </authorList>
    </citation>
    <scope>NUCLEOTIDE SEQUENCE [LARGE SCALE GENOMIC DNA]</scope>
    <source>
        <strain evidence="10 11">NCAIM B.02610</strain>
    </source>
</reference>
<dbReference type="CDD" id="cd00009">
    <property type="entry name" value="AAA"/>
    <property type="match status" value="1"/>
</dbReference>
<dbReference type="InterPro" id="IPR003593">
    <property type="entry name" value="AAA+_ATPase"/>
</dbReference>
<dbReference type="PROSITE" id="PS00688">
    <property type="entry name" value="SIGMA54_INTERACT_3"/>
    <property type="match status" value="1"/>
</dbReference>
<dbReference type="Pfam" id="PF25601">
    <property type="entry name" value="AAA_lid_14"/>
    <property type="match status" value="1"/>
</dbReference>
<comment type="caution">
    <text evidence="10">The sequence shown here is derived from an EMBL/GenBank/DDBJ whole genome shotgun (WGS) entry which is preliminary data.</text>
</comment>
<dbReference type="InterPro" id="IPR030828">
    <property type="entry name" value="HTH_TyrR"/>
</dbReference>
<dbReference type="RefSeq" id="WP_335963289.1">
    <property type="nucleotide sequence ID" value="NZ_JAXBLX010000046.1"/>
</dbReference>
<dbReference type="SMART" id="SM00382">
    <property type="entry name" value="AAA"/>
    <property type="match status" value="1"/>
</dbReference>
<dbReference type="NCBIfam" id="TIGR00229">
    <property type="entry name" value="sensory_box"/>
    <property type="match status" value="1"/>
</dbReference>
<keyword evidence="2" id="KW-0058">Aromatic hydrocarbons catabolism</keyword>
<dbReference type="InterPro" id="IPR013767">
    <property type="entry name" value="PAS_fold"/>
</dbReference>
<feature type="domain" description="PAS" evidence="8">
    <location>
        <begin position="91"/>
        <end position="135"/>
    </location>
</feature>
<dbReference type="SMART" id="SM00091">
    <property type="entry name" value="PAS"/>
    <property type="match status" value="1"/>
</dbReference>
<evidence type="ECO:0000313" key="10">
    <source>
        <dbReference type="EMBL" id="MFC0468991.1"/>
    </source>
</evidence>
<dbReference type="InterPro" id="IPR000700">
    <property type="entry name" value="PAS-assoc_C"/>
</dbReference>
<dbReference type="Pfam" id="PF00989">
    <property type="entry name" value="PAS"/>
    <property type="match status" value="1"/>
</dbReference>
<dbReference type="InterPro" id="IPR046342">
    <property type="entry name" value="CBS_dom_sf"/>
</dbReference>
<dbReference type="InterPro" id="IPR025662">
    <property type="entry name" value="Sigma_54_int_dom_ATP-bd_1"/>
</dbReference>
<keyword evidence="4" id="KW-0805">Transcription regulation</keyword>
<dbReference type="InterPro" id="IPR058031">
    <property type="entry name" value="AAA_lid_NorR"/>
</dbReference>
<evidence type="ECO:0000256" key="2">
    <source>
        <dbReference type="ARBA" id="ARBA00022797"/>
    </source>
</evidence>
<evidence type="ECO:0000259" key="9">
    <source>
        <dbReference type="PROSITE" id="PS50113"/>
    </source>
</evidence>
<dbReference type="PROSITE" id="PS00675">
    <property type="entry name" value="SIGMA54_INTERACT_1"/>
    <property type="match status" value="1"/>
</dbReference>
<evidence type="ECO:0000256" key="1">
    <source>
        <dbReference type="ARBA" id="ARBA00022741"/>
    </source>
</evidence>
<dbReference type="Gene3D" id="3.30.450.20">
    <property type="entry name" value="PAS domain"/>
    <property type="match status" value="1"/>
</dbReference>
<dbReference type="Gene3D" id="3.40.50.300">
    <property type="entry name" value="P-loop containing nucleotide triphosphate hydrolases"/>
    <property type="match status" value="1"/>
</dbReference>
<dbReference type="CDD" id="cd00130">
    <property type="entry name" value="PAS"/>
    <property type="match status" value="1"/>
</dbReference>
<evidence type="ECO:0000256" key="4">
    <source>
        <dbReference type="ARBA" id="ARBA00023015"/>
    </source>
</evidence>